<dbReference type="SUPFAM" id="SSF55048">
    <property type="entry name" value="Probable ACP-binding domain of malonyl-CoA ACP transacylase"/>
    <property type="match status" value="1"/>
</dbReference>
<feature type="domain" description="Ketosynthase family 3 (KS3)" evidence="11">
    <location>
        <begin position="5"/>
        <end position="424"/>
    </location>
</feature>
<keyword evidence="5" id="KW-0521">NADP</keyword>
<dbReference type="GO" id="GO:0016491">
    <property type="term" value="F:oxidoreductase activity"/>
    <property type="evidence" value="ECO:0007669"/>
    <property type="project" value="InterPro"/>
</dbReference>
<dbReference type="InterPro" id="IPR020806">
    <property type="entry name" value="PKS_PP-bd"/>
</dbReference>
<dbReference type="GO" id="GO:0004315">
    <property type="term" value="F:3-oxoacyl-[acyl-carrier-protein] synthase activity"/>
    <property type="evidence" value="ECO:0007669"/>
    <property type="project" value="InterPro"/>
</dbReference>
<name>A0A370BC88_9ACTN</name>
<dbReference type="Gene3D" id="3.10.129.110">
    <property type="entry name" value="Polyketide synthase dehydratase"/>
    <property type="match status" value="1"/>
</dbReference>
<dbReference type="SMART" id="SM00825">
    <property type="entry name" value="PKS_KS"/>
    <property type="match status" value="1"/>
</dbReference>
<evidence type="ECO:0000259" key="11">
    <source>
        <dbReference type="PROSITE" id="PS52004"/>
    </source>
</evidence>
<dbReference type="Gene3D" id="3.40.47.10">
    <property type="match status" value="1"/>
</dbReference>
<keyword evidence="3" id="KW-0597">Phosphoprotein</keyword>
<dbReference type="Proteomes" id="UP000253741">
    <property type="component" value="Unassembled WGS sequence"/>
</dbReference>
<evidence type="ECO:0000256" key="8">
    <source>
        <dbReference type="ARBA" id="ARBA00023315"/>
    </source>
</evidence>
<reference evidence="13 14" key="1">
    <citation type="submission" date="2018-07" db="EMBL/GenBank/DDBJ databases">
        <title>Streptomyces species from bats.</title>
        <authorList>
            <person name="Dunlap C."/>
        </authorList>
    </citation>
    <scope>NUCLEOTIDE SEQUENCE [LARGE SCALE GENOMIC DNA]</scope>
    <source>
        <strain evidence="13 14">AC230</strain>
    </source>
</reference>
<dbReference type="SUPFAM" id="SSF52151">
    <property type="entry name" value="FabD/lysophospholipase-like"/>
    <property type="match status" value="1"/>
</dbReference>
<dbReference type="RefSeq" id="WP_114624265.1">
    <property type="nucleotide sequence ID" value="NZ_QQNA01000103.1"/>
</dbReference>
<feature type="domain" description="PKS/mFAS DH" evidence="12">
    <location>
        <begin position="895"/>
        <end position="1177"/>
    </location>
</feature>
<dbReference type="InterPro" id="IPR016036">
    <property type="entry name" value="Malonyl_transacylase_ACP-bd"/>
</dbReference>
<keyword evidence="8" id="KW-0012">Acyltransferase</keyword>
<evidence type="ECO:0000256" key="1">
    <source>
        <dbReference type="ARBA" id="ARBA00004792"/>
    </source>
</evidence>
<dbReference type="PROSITE" id="PS01162">
    <property type="entry name" value="QOR_ZETA_CRYSTAL"/>
    <property type="match status" value="1"/>
</dbReference>
<evidence type="ECO:0000313" key="13">
    <source>
        <dbReference type="EMBL" id="RDG37413.1"/>
    </source>
</evidence>
<dbReference type="InterPro" id="IPR050091">
    <property type="entry name" value="PKS_NRPS_Biosynth_Enz"/>
</dbReference>
<feature type="active site" description="Proton donor; for dehydratase activity" evidence="9">
    <location>
        <position position="1095"/>
    </location>
</feature>
<dbReference type="InterPro" id="IPR014031">
    <property type="entry name" value="Ketoacyl_synth_C"/>
</dbReference>
<evidence type="ECO:0000259" key="10">
    <source>
        <dbReference type="PROSITE" id="PS50075"/>
    </source>
</evidence>
<dbReference type="GO" id="GO:0008270">
    <property type="term" value="F:zinc ion binding"/>
    <property type="evidence" value="ECO:0007669"/>
    <property type="project" value="InterPro"/>
</dbReference>
<feature type="domain" description="Carrier" evidence="10">
    <location>
        <begin position="2013"/>
        <end position="2087"/>
    </location>
</feature>
<dbReference type="InterPro" id="IPR013154">
    <property type="entry name" value="ADH-like_N"/>
</dbReference>
<gene>
    <name evidence="13" type="ORF">DVH02_14745</name>
</gene>
<dbReference type="GO" id="GO:0004312">
    <property type="term" value="F:fatty acid synthase activity"/>
    <property type="evidence" value="ECO:0007669"/>
    <property type="project" value="TreeGrafter"/>
</dbReference>
<dbReference type="InterPro" id="IPR032821">
    <property type="entry name" value="PKS_assoc"/>
</dbReference>
<evidence type="ECO:0000259" key="12">
    <source>
        <dbReference type="PROSITE" id="PS52019"/>
    </source>
</evidence>
<dbReference type="GO" id="GO:0017000">
    <property type="term" value="P:antibiotic biosynthetic process"/>
    <property type="evidence" value="ECO:0007669"/>
    <property type="project" value="UniProtKB-KW"/>
</dbReference>
<evidence type="ECO:0000256" key="9">
    <source>
        <dbReference type="PROSITE-ProRule" id="PRU01363"/>
    </source>
</evidence>
<dbReference type="Gene3D" id="3.40.50.720">
    <property type="entry name" value="NAD(P)-binding Rossmann-like Domain"/>
    <property type="match status" value="3"/>
</dbReference>
<dbReference type="SMART" id="SM00826">
    <property type="entry name" value="PKS_DH"/>
    <property type="match status" value="1"/>
</dbReference>
<dbReference type="InterPro" id="IPR006162">
    <property type="entry name" value="Ppantetheine_attach_site"/>
</dbReference>
<dbReference type="SUPFAM" id="SSF47336">
    <property type="entry name" value="ACP-like"/>
    <property type="match status" value="1"/>
</dbReference>
<dbReference type="InterPro" id="IPR049552">
    <property type="entry name" value="PKS_DH_N"/>
</dbReference>
<feature type="region of interest" description="C-terminal hotdog fold" evidence="9">
    <location>
        <begin position="1032"/>
        <end position="1177"/>
    </location>
</feature>
<dbReference type="InterPro" id="IPR020807">
    <property type="entry name" value="PKS_DH"/>
</dbReference>
<sequence>MHEKENAIAVVGMSGRFAGAPDADSLWTLMMERGESVRPVPADRWDATRPLDPGKDVQAVGGFLDGVDQFDAGFFGISPREAAEMDPQQRLLLEAAWRAVEDAGQRPADLEGSRTGVYIGASWHDYEILRKERGAAPTQHSIVGGALDVLSARISYFLRLRGPSLTVETGCSSSLVALHLAVQALRQGEITGAIVGAANLILAPDVSVGLTHFGGLSPDGRCSAFAAAANGFVRGEGVAAVCLKPLERALEDGDRIHGVVLGTAVNNDGGGDSLVTPDTHAQEELLRGLYGDAPGAVPVDSVAYIEAHGTGTRRGDPAEAAAIGRAVGRHRTRGPVPIGSVKTNIGHLEAAAGMGALFKVLLALRHRVVPPSLHAEELNPDISFDDLHVRVLREPLELPRTGPVRLGVSSFGWGGTNAHVVVAAPPEATDGPASAGAGTADARPATGLPAFVPLSAQSPPVLAERAAQFLERLPESGAAVQELAGTLAWRRGQFPVRAALLAGTPETLAAALTEVSRRPEDGEHAAVVTGRAVERGRTAFVFPGQGSQWNGMGQDLYRESPLFAGVVERCADALRPHLTWDPLDVFTGKSGDEWLERVDMLQPVLWAMSVGLAELWRASGVEPDVVIGHSQGEIAAATLAGILSYEDAALVVARRSAVVRRTCGRGRMLAVDLDRDAALAAVGPYGGRIALAAHNGPTSCVLSGDTDAVLALRDSLEAEGTYCRLVQVDYASHSPQMAELRDDLLVELAPAAPGPGSVELFSTVRGEPLDGRVMDAAYWVENLCGSVLFADSLTRSLDQGVSHVVEISPHPVLTPAAEQLIAEHGRSAAALTTLRRGEGGPDAFARALARGYVAGLEPFGGLPRCAPLPLPAHPMRPERHWLPDGAVSGSRSGAPRGLDVTLAPSPGERDVWHGTTELAVADLPWLADHRVHDTAVLPGTATLTLAMNTARARTGGAPRALRDITLSAAVAFGEGPERLAVEWRDDIGEGGSFRLLSLPRGGDAWSGHATARADYRDDAAALPVLPGWLDTAPAAEPGPFYEACARRGLGYGPAFRCVRALYRGPDGREAVGEAVLDAALSPGARRYALHPALWDGALQVSLALFEGESADTALVPTAIRRIRVPERPDGPPVDRVWSHAVRHEDGTVDVHVFDAERRPVLTMEGLRLEALSAGGARDATDAARLHRLRWTEVTEPPGSGGAPLGPWLVCGDPADPGGLVEALADALSAEGAEVTRVPPGAEHGALGSVTEAAGVVFAAPPAEAGLAAQQSGLGALTEVVRACTASAGAPRLTVVTPLGQAAAAGDRPDPGAALYWGYARVLRREHGELEPRVVDVDPAGSGWAAACAAEILGTSREDQVALRGTARLAARLTRAGGFTEPETARPPLRAARLPFRVASTLPGRWEGVTCLPLAGRPPGPGEIEVEVGAAALNFIDVMKALGTYPDPTGSARLLGGECAGRIVSVGPEVTGLRPGDRVVACAFGSLASHVTVRAEHARPVPGGLGDAEAAALPLAMATAWYGLAELGRLERDETVLIHSAAGGVGLAAVQVARLLGARVVATAGSEAKRRFLTGLGVTEVFDSRDLGWVSQVRAATGGRGVDVVLNSLTGAAIEAGLDSLAEDGRFVELGKKDIHGGHRISLDAFRKGVSFSAVDLAGLMDRRPRRFARIFADVWEHVAEGRLTPLPVRTLPFAEAATALREMSHGDHIGKFVLTEPHTVAEVAPVALPDGRFRADATYLVTGGLGALGLSLAEFLAARGAGALALLGRSAPTEDAERRLAALRADGVRVEALRCDVGDARALGGALERIREEMPPLRGVFHAAGVLADATIDTMTPSATATVLTPKALGSRNLDALTADDTLDLFVLFSSAAALVGNAGQAAYAAANAYLDALAESRRERGLPALSVQWGPFTGIGLAASDERRGARLTERGMGGFPAHEAWPALTRMLERDEPVVGYVPLDPEQWFDAYPDTAALPSWQLLRAAARDGAGAAPRDGLRERLLAADRDARAGIGEEAVRELAGRVLRLPPERVGPETPFKTLGLDSLMSLELRNRLEAAFGTTLSPTLLWTHGNVRALAGALVEDLVATPPSTG</sequence>
<dbReference type="InterPro" id="IPR001227">
    <property type="entry name" value="Ac_transferase_dom_sf"/>
</dbReference>
<dbReference type="InterPro" id="IPR016035">
    <property type="entry name" value="Acyl_Trfase/lysoPLipase"/>
</dbReference>
<organism evidence="13 14">
    <name type="scientific">Streptomyces corynorhini</name>
    <dbReference type="NCBI Taxonomy" id="2282652"/>
    <lineage>
        <taxon>Bacteria</taxon>
        <taxon>Bacillati</taxon>
        <taxon>Actinomycetota</taxon>
        <taxon>Actinomycetes</taxon>
        <taxon>Kitasatosporales</taxon>
        <taxon>Streptomycetaceae</taxon>
        <taxon>Streptomyces</taxon>
    </lineage>
</organism>
<dbReference type="InterPro" id="IPR018201">
    <property type="entry name" value="Ketoacyl_synth_AS"/>
</dbReference>
<dbReference type="EMBL" id="QQNA01000103">
    <property type="protein sequence ID" value="RDG37413.1"/>
    <property type="molecule type" value="Genomic_DNA"/>
</dbReference>
<keyword evidence="6" id="KW-0045">Antibiotic biosynthesis</keyword>
<dbReference type="FunFam" id="3.40.50.720:FF:000209">
    <property type="entry name" value="Polyketide synthase Pks12"/>
    <property type="match status" value="1"/>
</dbReference>
<dbReference type="InterPro" id="IPR014030">
    <property type="entry name" value="Ketoacyl_synth_N"/>
</dbReference>
<dbReference type="PROSITE" id="PS52019">
    <property type="entry name" value="PKS_MFAS_DH"/>
    <property type="match status" value="1"/>
</dbReference>
<dbReference type="SUPFAM" id="SSF50129">
    <property type="entry name" value="GroES-like"/>
    <property type="match status" value="1"/>
</dbReference>
<dbReference type="GO" id="GO:0005886">
    <property type="term" value="C:plasma membrane"/>
    <property type="evidence" value="ECO:0007669"/>
    <property type="project" value="TreeGrafter"/>
</dbReference>
<dbReference type="Pfam" id="PF16197">
    <property type="entry name" value="KAsynt_C_assoc"/>
    <property type="match status" value="1"/>
</dbReference>
<keyword evidence="7" id="KW-0511">Multifunctional enzyme</keyword>
<dbReference type="CDD" id="cd05195">
    <property type="entry name" value="enoyl_red"/>
    <property type="match status" value="1"/>
</dbReference>
<dbReference type="PANTHER" id="PTHR43775:SF37">
    <property type="entry name" value="SI:DKEY-61P9.11"/>
    <property type="match status" value="1"/>
</dbReference>
<keyword evidence="14" id="KW-1185">Reference proteome</keyword>
<dbReference type="InterPro" id="IPR036736">
    <property type="entry name" value="ACP-like_sf"/>
</dbReference>
<dbReference type="CDD" id="cd00833">
    <property type="entry name" value="PKS"/>
    <property type="match status" value="1"/>
</dbReference>
<dbReference type="InterPro" id="IPR013149">
    <property type="entry name" value="ADH-like_C"/>
</dbReference>
<keyword evidence="2" id="KW-0596">Phosphopantetheine</keyword>
<dbReference type="Pfam" id="PF00698">
    <property type="entry name" value="Acyl_transf_1"/>
    <property type="match status" value="1"/>
</dbReference>
<dbReference type="InterPro" id="IPR049900">
    <property type="entry name" value="PKS_mFAS_DH"/>
</dbReference>
<accession>A0A370BC88</accession>
<dbReference type="SMART" id="SM01294">
    <property type="entry name" value="PKS_PP_betabranch"/>
    <property type="match status" value="1"/>
</dbReference>
<comment type="caution">
    <text evidence="13">The sequence shown here is derived from an EMBL/GenBank/DDBJ whole genome shotgun (WGS) entry which is preliminary data.</text>
</comment>
<dbReference type="SMART" id="SM00823">
    <property type="entry name" value="PKS_PP"/>
    <property type="match status" value="1"/>
</dbReference>
<dbReference type="SUPFAM" id="SSF53901">
    <property type="entry name" value="Thiolase-like"/>
    <property type="match status" value="1"/>
</dbReference>
<dbReference type="Pfam" id="PF00550">
    <property type="entry name" value="PP-binding"/>
    <property type="match status" value="1"/>
</dbReference>
<proteinExistence type="predicted"/>
<dbReference type="InterPro" id="IPR013968">
    <property type="entry name" value="PKS_KR"/>
</dbReference>
<dbReference type="InterPro" id="IPR049551">
    <property type="entry name" value="PKS_DH_C"/>
</dbReference>
<dbReference type="GO" id="GO:0031177">
    <property type="term" value="F:phosphopantetheine binding"/>
    <property type="evidence" value="ECO:0007669"/>
    <property type="project" value="InterPro"/>
</dbReference>
<evidence type="ECO:0000313" key="14">
    <source>
        <dbReference type="Proteomes" id="UP000253741"/>
    </source>
</evidence>
<dbReference type="SMART" id="SM00827">
    <property type="entry name" value="PKS_AT"/>
    <property type="match status" value="1"/>
</dbReference>
<evidence type="ECO:0000256" key="3">
    <source>
        <dbReference type="ARBA" id="ARBA00022553"/>
    </source>
</evidence>
<dbReference type="PROSITE" id="PS50075">
    <property type="entry name" value="CARRIER"/>
    <property type="match status" value="1"/>
</dbReference>
<dbReference type="InterPro" id="IPR011032">
    <property type="entry name" value="GroES-like_sf"/>
</dbReference>
<dbReference type="PROSITE" id="PS52004">
    <property type="entry name" value="KS3_2"/>
    <property type="match status" value="1"/>
</dbReference>
<protein>
    <submittedName>
        <fullName evidence="13">SDR family NAD(P)-dependent oxidoreductase</fullName>
    </submittedName>
</protein>
<dbReference type="SUPFAM" id="SSF51735">
    <property type="entry name" value="NAD(P)-binding Rossmann-fold domains"/>
    <property type="match status" value="3"/>
</dbReference>
<dbReference type="SMART" id="SM00829">
    <property type="entry name" value="PKS_ER"/>
    <property type="match status" value="1"/>
</dbReference>
<dbReference type="Pfam" id="PF02801">
    <property type="entry name" value="Ketoacyl-synt_C"/>
    <property type="match status" value="1"/>
</dbReference>
<evidence type="ECO:0000256" key="6">
    <source>
        <dbReference type="ARBA" id="ARBA00023194"/>
    </source>
</evidence>
<dbReference type="GO" id="GO:0005737">
    <property type="term" value="C:cytoplasm"/>
    <property type="evidence" value="ECO:0007669"/>
    <property type="project" value="TreeGrafter"/>
</dbReference>
<evidence type="ECO:0000256" key="7">
    <source>
        <dbReference type="ARBA" id="ARBA00023268"/>
    </source>
</evidence>
<dbReference type="InterPro" id="IPR016039">
    <property type="entry name" value="Thiolase-like"/>
</dbReference>
<feature type="active site" description="Proton acceptor; for dehydratase activity" evidence="9">
    <location>
        <position position="929"/>
    </location>
</feature>
<evidence type="ECO:0000256" key="2">
    <source>
        <dbReference type="ARBA" id="ARBA00022450"/>
    </source>
</evidence>
<dbReference type="PROSITE" id="PS00606">
    <property type="entry name" value="KS3_1"/>
    <property type="match status" value="1"/>
</dbReference>
<dbReference type="Gene3D" id="3.90.180.10">
    <property type="entry name" value="Medium-chain alcohol dehydrogenases, catalytic domain"/>
    <property type="match status" value="1"/>
</dbReference>
<dbReference type="InterPro" id="IPR002364">
    <property type="entry name" value="Quin_OxRdtase/zeta-crystal_CS"/>
</dbReference>
<dbReference type="Pfam" id="PF21089">
    <property type="entry name" value="PKS_DH_N"/>
    <property type="match status" value="1"/>
</dbReference>
<feature type="region of interest" description="N-terminal hotdog fold" evidence="9">
    <location>
        <begin position="895"/>
        <end position="1020"/>
    </location>
</feature>
<keyword evidence="4" id="KW-0808">Transferase</keyword>
<dbReference type="FunFam" id="3.40.366.10:FF:000002">
    <property type="entry name" value="Probable polyketide synthase 2"/>
    <property type="match status" value="1"/>
</dbReference>
<dbReference type="Pfam" id="PF00109">
    <property type="entry name" value="ketoacyl-synt"/>
    <property type="match status" value="1"/>
</dbReference>
<dbReference type="InterPro" id="IPR014043">
    <property type="entry name" value="Acyl_transferase_dom"/>
</dbReference>
<dbReference type="Gene3D" id="1.10.1200.10">
    <property type="entry name" value="ACP-like"/>
    <property type="match status" value="1"/>
</dbReference>
<evidence type="ECO:0000256" key="4">
    <source>
        <dbReference type="ARBA" id="ARBA00022679"/>
    </source>
</evidence>
<dbReference type="InterPro" id="IPR020841">
    <property type="entry name" value="PKS_Beta-ketoAc_synthase_dom"/>
</dbReference>
<dbReference type="Pfam" id="PF00107">
    <property type="entry name" value="ADH_zinc_N"/>
    <property type="match status" value="1"/>
</dbReference>
<dbReference type="Pfam" id="PF08659">
    <property type="entry name" value="KR"/>
    <property type="match status" value="1"/>
</dbReference>
<dbReference type="InterPro" id="IPR036291">
    <property type="entry name" value="NAD(P)-bd_dom_sf"/>
</dbReference>
<dbReference type="PROSITE" id="PS00012">
    <property type="entry name" value="PHOSPHOPANTETHEINE"/>
    <property type="match status" value="1"/>
</dbReference>
<comment type="pathway">
    <text evidence="1">Antibiotic biosynthesis.</text>
</comment>
<dbReference type="InterPro" id="IPR042104">
    <property type="entry name" value="PKS_dehydratase_sf"/>
</dbReference>
<dbReference type="OrthoDB" id="9778690at2"/>
<dbReference type="PANTHER" id="PTHR43775">
    <property type="entry name" value="FATTY ACID SYNTHASE"/>
    <property type="match status" value="1"/>
</dbReference>
<dbReference type="InterPro" id="IPR020843">
    <property type="entry name" value="ER"/>
</dbReference>
<evidence type="ECO:0000256" key="5">
    <source>
        <dbReference type="ARBA" id="ARBA00022857"/>
    </source>
</evidence>
<dbReference type="GO" id="GO:0006633">
    <property type="term" value="P:fatty acid biosynthetic process"/>
    <property type="evidence" value="ECO:0007669"/>
    <property type="project" value="InterPro"/>
</dbReference>
<dbReference type="Gene3D" id="3.40.366.10">
    <property type="entry name" value="Malonyl-Coenzyme A Acyl Carrier Protein, domain 2"/>
    <property type="match status" value="1"/>
</dbReference>
<dbReference type="InterPro" id="IPR057326">
    <property type="entry name" value="KR_dom"/>
</dbReference>
<dbReference type="Gene3D" id="3.30.70.3290">
    <property type="match status" value="1"/>
</dbReference>
<dbReference type="Pfam" id="PF14765">
    <property type="entry name" value="PS-DH"/>
    <property type="match status" value="1"/>
</dbReference>
<dbReference type="SMART" id="SM00822">
    <property type="entry name" value="PKS_KR"/>
    <property type="match status" value="1"/>
</dbReference>
<dbReference type="Pfam" id="PF08240">
    <property type="entry name" value="ADH_N"/>
    <property type="match status" value="1"/>
</dbReference>
<dbReference type="InterPro" id="IPR009081">
    <property type="entry name" value="PP-bd_ACP"/>
</dbReference>
<dbReference type="GO" id="GO:0071770">
    <property type="term" value="P:DIM/DIP cell wall layer assembly"/>
    <property type="evidence" value="ECO:0007669"/>
    <property type="project" value="TreeGrafter"/>
</dbReference>